<evidence type="ECO:0000313" key="2">
    <source>
        <dbReference type="Proteomes" id="UP000499080"/>
    </source>
</evidence>
<protein>
    <submittedName>
        <fullName evidence="1">Uncharacterized protein</fullName>
    </submittedName>
</protein>
<organism evidence="1 2">
    <name type="scientific">Araneus ventricosus</name>
    <name type="common">Orbweaver spider</name>
    <name type="synonym">Epeira ventricosa</name>
    <dbReference type="NCBI Taxonomy" id="182803"/>
    <lineage>
        <taxon>Eukaryota</taxon>
        <taxon>Metazoa</taxon>
        <taxon>Ecdysozoa</taxon>
        <taxon>Arthropoda</taxon>
        <taxon>Chelicerata</taxon>
        <taxon>Arachnida</taxon>
        <taxon>Araneae</taxon>
        <taxon>Araneomorphae</taxon>
        <taxon>Entelegynae</taxon>
        <taxon>Araneoidea</taxon>
        <taxon>Araneidae</taxon>
        <taxon>Araneus</taxon>
    </lineage>
</organism>
<proteinExistence type="predicted"/>
<dbReference type="EMBL" id="BGPR01005804">
    <property type="protein sequence ID" value="GBN13562.1"/>
    <property type="molecule type" value="Genomic_DNA"/>
</dbReference>
<name>A0A4Y2LG27_ARAVE</name>
<accession>A0A4Y2LG27</accession>
<dbReference type="Proteomes" id="UP000499080">
    <property type="component" value="Unassembled WGS sequence"/>
</dbReference>
<reference evidence="1 2" key="1">
    <citation type="journal article" date="2019" name="Sci. Rep.">
        <title>Orb-weaving spider Araneus ventricosus genome elucidates the spidroin gene catalogue.</title>
        <authorList>
            <person name="Kono N."/>
            <person name="Nakamura H."/>
            <person name="Ohtoshi R."/>
            <person name="Moran D.A.P."/>
            <person name="Shinohara A."/>
            <person name="Yoshida Y."/>
            <person name="Fujiwara M."/>
            <person name="Mori M."/>
            <person name="Tomita M."/>
            <person name="Arakawa K."/>
        </authorList>
    </citation>
    <scope>NUCLEOTIDE SEQUENCE [LARGE SCALE GENOMIC DNA]</scope>
</reference>
<dbReference type="AlphaFoldDB" id="A0A4Y2LG27"/>
<comment type="caution">
    <text evidence="1">The sequence shown here is derived from an EMBL/GenBank/DDBJ whole genome shotgun (WGS) entry which is preliminary data.</text>
</comment>
<gene>
    <name evidence="1" type="ORF">AVEN_37387_1</name>
</gene>
<keyword evidence="2" id="KW-1185">Reference proteome</keyword>
<sequence>MVFETASAGRNNSHSEQRLYLKSIESSISPHEHPLISNKTRTVQIRELCSPKTVKQKRTASELCSSQLHNWPHGTQLFLKPTRRSSTRITML</sequence>
<evidence type="ECO:0000313" key="1">
    <source>
        <dbReference type="EMBL" id="GBN13562.1"/>
    </source>
</evidence>